<dbReference type="Proteomes" id="UP000244906">
    <property type="component" value="Unassembled WGS sequence"/>
</dbReference>
<evidence type="ECO:0000313" key="1">
    <source>
        <dbReference type="EMBL" id="PVZ65456.1"/>
    </source>
</evidence>
<evidence type="ECO:0000313" key="2">
    <source>
        <dbReference type="Proteomes" id="UP000244906"/>
    </source>
</evidence>
<accession>A0A2V1GQ27</accession>
<protein>
    <recommendedName>
        <fullName evidence="3">FCP1 homology domain-containing protein</fullName>
    </recommendedName>
</protein>
<proteinExistence type="predicted"/>
<keyword evidence="2" id="KW-1185">Reference proteome</keyword>
<dbReference type="RefSeq" id="WP_116688592.1">
    <property type="nucleotide sequence ID" value="NZ_CAWNYD010000010.1"/>
</dbReference>
<name>A0A2V1GQ27_9GAMM</name>
<dbReference type="EMBL" id="QDDL01000010">
    <property type="protein sequence ID" value="PVZ65456.1"/>
    <property type="molecule type" value="Genomic_DNA"/>
</dbReference>
<dbReference type="AlphaFoldDB" id="A0A2V1GQ27"/>
<sequence length="224" mass="25297">MWHVFFDLDLTLFAIEGGLEKLSAHQQAKTCMVYTPISTKKTQHAVFPLYTFEHLNFFNSTLQNSHLHFITAGLYEEASAKRAILKMFSIHSEEITKKIYEASFYNRNDLEASGTKEIVFACNIQSPVKVDPSNTAQIQILDYAKAKAAIILKTYLQANDTLPGEVVLIDDSVANRVIVKQQGFQAINPTTADYPMMLTLLSDTIARNESHFFSLEEVLAYNFS</sequence>
<organism evidence="1 2">
    <name type="scientific">Pelagibaculum spongiae</name>
    <dbReference type="NCBI Taxonomy" id="2080658"/>
    <lineage>
        <taxon>Bacteria</taxon>
        <taxon>Pseudomonadati</taxon>
        <taxon>Pseudomonadota</taxon>
        <taxon>Gammaproteobacteria</taxon>
        <taxon>Oceanospirillales</taxon>
        <taxon>Pelagibaculum</taxon>
    </lineage>
</organism>
<gene>
    <name evidence="1" type="ORF">DC094_18425</name>
</gene>
<comment type="caution">
    <text evidence="1">The sequence shown here is derived from an EMBL/GenBank/DDBJ whole genome shotgun (WGS) entry which is preliminary data.</text>
</comment>
<reference evidence="1 2" key="1">
    <citation type="submission" date="2018-04" db="EMBL/GenBank/DDBJ databases">
        <title>Thalassorhabdus spongiae gen. nov., sp. nov., isolated from a marine sponge in South-West Iceland.</title>
        <authorList>
            <person name="Knobloch S."/>
            <person name="Daussin A."/>
            <person name="Johannsson R."/>
            <person name="Marteinsson V.T."/>
        </authorList>
    </citation>
    <scope>NUCLEOTIDE SEQUENCE [LARGE SCALE GENOMIC DNA]</scope>
    <source>
        <strain evidence="1 2">Hp12</strain>
    </source>
</reference>
<evidence type="ECO:0008006" key="3">
    <source>
        <dbReference type="Google" id="ProtNLM"/>
    </source>
</evidence>